<feature type="compositionally biased region" description="Low complexity" evidence="6">
    <location>
        <begin position="34"/>
        <end position="48"/>
    </location>
</feature>
<dbReference type="GO" id="GO:0005737">
    <property type="term" value="C:cytoplasm"/>
    <property type="evidence" value="ECO:0007669"/>
    <property type="project" value="TreeGrafter"/>
</dbReference>
<dbReference type="PROSITE" id="PS51296">
    <property type="entry name" value="RIESKE"/>
    <property type="match status" value="1"/>
</dbReference>
<proteinExistence type="predicted"/>
<evidence type="ECO:0000313" key="8">
    <source>
        <dbReference type="EMBL" id="ACO60882.1"/>
    </source>
</evidence>
<dbReference type="Proteomes" id="UP000002009">
    <property type="component" value="Chromosome 2"/>
</dbReference>
<keyword evidence="9" id="KW-1185">Reference proteome</keyword>
<keyword evidence="3" id="KW-0560">Oxidoreductase</keyword>
<dbReference type="GO" id="GO:0005506">
    <property type="term" value="F:iron ion binding"/>
    <property type="evidence" value="ECO:0007669"/>
    <property type="project" value="InterPro"/>
</dbReference>
<dbReference type="InParanoid" id="C1DY46"/>
<dbReference type="PANTHER" id="PTHR21266:SF19">
    <property type="entry name" value="CHLOROPHYLLIDE A OXYGENASE, CHLOROPLASTIC"/>
    <property type="match status" value="1"/>
</dbReference>
<feature type="region of interest" description="Disordered" evidence="6">
    <location>
        <begin position="1"/>
        <end position="103"/>
    </location>
</feature>
<dbReference type="InterPro" id="IPR015881">
    <property type="entry name" value="ARHD_Rieske_2Fe_2S"/>
</dbReference>
<dbReference type="RefSeq" id="XP_002499624.1">
    <property type="nucleotide sequence ID" value="XM_002499578.1"/>
</dbReference>
<dbReference type="OrthoDB" id="426882at2759"/>
<dbReference type="SUPFAM" id="SSF50022">
    <property type="entry name" value="ISP domain"/>
    <property type="match status" value="1"/>
</dbReference>
<feature type="compositionally biased region" description="Basic and acidic residues" evidence="6">
    <location>
        <begin position="50"/>
        <end position="62"/>
    </location>
</feature>
<evidence type="ECO:0000256" key="3">
    <source>
        <dbReference type="ARBA" id="ARBA00023002"/>
    </source>
</evidence>
<dbReference type="OMA" id="DECCHRA"/>
<gene>
    <name evidence="8" type="primary">CAO1</name>
    <name evidence="8" type="ORF">MICPUN_56065</name>
</gene>
<evidence type="ECO:0000256" key="1">
    <source>
        <dbReference type="ARBA" id="ARBA00022714"/>
    </source>
</evidence>
<dbReference type="InterPro" id="IPR050584">
    <property type="entry name" value="Cholesterol_7-desaturase"/>
</dbReference>
<dbReference type="eggNOG" id="ENOG502QS20">
    <property type="taxonomic scope" value="Eukaryota"/>
</dbReference>
<dbReference type="EMBL" id="CP001323">
    <property type="protein sequence ID" value="ACO60882.1"/>
    <property type="molecule type" value="Genomic_DNA"/>
</dbReference>
<dbReference type="GO" id="GO:0016491">
    <property type="term" value="F:oxidoreductase activity"/>
    <property type="evidence" value="ECO:0007669"/>
    <property type="project" value="UniProtKB-KW"/>
</dbReference>
<dbReference type="Gene3D" id="2.102.10.10">
    <property type="entry name" value="Rieske [2Fe-2S] iron-sulphur domain"/>
    <property type="match status" value="1"/>
</dbReference>
<keyword evidence="4" id="KW-0408">Iron</keyword>
<dbReference type="GO" id="GO:0051537">
    <property type="term" value="F:2 iron, 2 sulfur cluster binding"/>
    <property type="evidence" value="ECO:0007669"/>
    <property type="project" value="UniProtKB-KW"/>
</dbReference>
<keyword evidence="1" id="KW-0001">2Fe-2S</keyword>
<evidence type="ECO:0000256" key="6">
    <source>
        <dbReference type="SAM" id="MobiDB-lite"/>
    </source>
</evidence>
<evidence type="ECO:0000256" key="4">
    <source>
        <dbReference type="ARBA" id="ARBA00023004"/>
    </source>
</evidence>
<dbReference type="InterPro" id="IPR017941">
    <property type="entry name" value="Rieske_2Fe-2S"/>
</dbReference>
<feature type="compositionally biased region" description="Low complexity" evidence="6">
    <location>
        <begin position="68"/>
        <end position="102"/>
    </location>
</feature>
<dbReference type="STRING" id="296587.C1DY46"/>
<sequence>MSAAGASMSAASASRIGVVARNTPGATMMRARSRCAASASTRAARSQRLGGKDKKGRVDVTKSTRARSAPGEGSGATAEASSSTDGDAAAPGTSSAGSSSHATRTRAIKNGEFFIPSMPPAQMEEQFLTGTNAERAHWFPVAFAAGLDETTMIPFDLFNVPWVMFRDADGNAGCIKDECAHRACPLSLGKLVNGKAQCPYHGWEYTTGGECVKMPSIKKMLPGVYVDAAPVVERDGFLYLWAGKWEPGIEDEVLAKTPRRSLAPPQGFTPMAEVTVDIPMEAEEVLSRLMAPGGRTSRTATVSFDVVDAKRISDSVFPKIVANVLRGLRKPVPRTATFLPACVLDSTVGLEDGPGDWNVHQMHVVLPARPGRCRLLFRLSVDFVAVPEIARAIGGEVWANLAQMVLKEQLEGVRASGVDDVERYQEWKVSVSGDFD</sequence>
<dbReference type="PANTHER" id="PTHR21266">
    <property type="entry name" value="IRON-SULFUR DOMAIN CONTAINING PROTEIN"/>
    <property type="match status" value="1"/>
</dbReference>
<evidence type="ECO:0000256" key="5">
    <source>
        <dbReference type="ARBA" id="ARBA00023014"/>
    </source>
</evidence>
<dbReference type="PROSITE" id="PS00570">
    <property type="entry name" value="RING_HYDROXYL_ALPHA"/>
    <property type="match status" value="1"/>
</dbReference>
<dbReference type="Pfam" id="PF00355">
    <property type="entry name" value="Rieske"/>
    <property type="match status" value="1"/>
</dbReference>
<feature type="compositionally biased region" description="Low complexity" evidence="6">
    <location>
        <begin position="1"/>
        <end position="14"/>
    </location>
</feature>
<keyword evidence="5" id="KW-0411">Iron-sulfur</keyword>
<reference evidence="8 9" key="1">
    <citation type="journal article" date="2009" name="Science">
        <title>Green evolution and dynamic adaptations revealed by genomes of the marine picoeukaryotes Micromonas.</title>
        <authorList>
            <person name="Worden A.Z."/>
            <person name="Lee J.H."/>
            <person name="Mock T."/>
            <person name="Rouze P."/>
            <person name="Simmons M.P."/>
            <person name="Aerts A.L."/>
            <person name="Allen A.E."/>
            <person name="Cuvelier M.L."/>
            <person name="Derelle E."/>
            <person name="Everett M.V."/>
            <person name="Foulon E."/>
            <person name="Grimwood J."/>
            <person name="Gundlach H."/>
            <person name="Henrissat B."/>
            <person name="Napoli C."/>
            <person name="McDonald S.M."/>
            <person name="Parker M.S."/>
            <person name="Rombauts S."/>
            <person name="Salamov A."/>
            <person name="Von Dassow P."/>
            <person name="Badger J.H."/>
            <person name="Coutinho P.M."/>
            <person name="Demir E."/>
            <person name="Dubchak I."/>
            <person name="Gentemann C."/>
            <person name="Eikrem W."/>
            <person name="Gready J.E."/>
            <person name="John U."/>
            <person name="Lanier W."/>
            <person name="Lindquist E.A."/>
            <person name="Lucas S."/>
            <person name="Mayer K.F."/>
            <person name="Moreau H."/>
            <person name="Not F."/>
            <person name="Otillar R."/>
            <person name="Panaud O."/>
            <person name="Pangilinan J."/>
            <person name="Paulsen I."/>
            <person name="Piegu B."/>
            <person name="Poliakov A."/>
            <person name="Robbens S."/>
            <person name="Schmutz J."/>
            <person name="Toulza E."/>
            <person name="Wyss T."/>
            <person name="Zelensky A."/>
            <person name="Zhou K."/>
            <person name="Armbrust E.V."/>
            <person name="Bhattacharya D."/>
            <person name="Goodenough U.W."/>
            <person name="Van de Peer Y."/>
            <person name="Grigoriev I.V."/>
        </authorList>
    </citation>
    <scope>NUCLEOTIDE SEQUENCE [LARGE SCALE GENOMIC DNA]</scope>
    <source>
        <strain evidence="9">RCC299 / NOUM17</strain>
    </source>
</reference>
<evidence type="ECO:0000259" key="7">
    <source>
        <dbReference type="PROSITE" id="PS51296"/>
    </source>
</evidence>
<keyword evidence="2" id="KW-0479">Metal-binding</keyword>
<dbReference type="InterPro" id="IPR036922">
    <property type="entry name" value="Rieske_2Fe-2S_sf"/>
</dbReference>
<evidence type="ECO:0000313" key="9">
    <source>
        <dbReference type="Proteomes" id="UP000002009"/>
    </source>
</evidence>
<protein>
    <submittedName>
        <fullName evidence="8">Chlorophyllide a oxygenase</fullName>
    </submittedName>
</protein>
<feature type="domain" description="Rieske" evidence="7">
    <location>
        <begin position="138"/>
        <end position="240"/>
    </location>
</feature>
<dbReference type="KEGG" id="mis:MICPUN_56065"/>
<dbReference type="GeneID" id="8241298"/>
<dbReference type="AlphaFoldDB" id="C1DY46"/>
<accession>C1DY46</accession>
<organism evidence="8 9">
    <name type="scientific">Micromonas commoda (strain RCC299 / NOUM17 / CCMP2709)</name>
    <name type="common">Picoplanktonic green alga</name>
    <dbReference type="NCBI Taxonomy" id="296587"/>
    <lineage>
        <taxon>Eukaryota</taxon>
        <taxon>Viridiplantae</taxon>
        <taxon>Chlorophyta</taxon>
        <taxon>Mamiellophyceae</taxon>
        <taxon>Mamiellales</taxon>
        <taxon>Mamiellaceae</taxon>
        <taxon>Micromonas</taxon>
    </lineage>
</organism>
<evidence type="ECO:0000256" key="2">
    <source>
        <dbReference type="ARBA" id="ARBA00022723"/>
    </source>
</evidence>
<name>C1DY46_MICCC</name>